<evidence type="ECO:0000259" key="7">
    <source>
        <dbReference type="Pfam" id="PF04321"/>
    </source>
</evidence>
<evidence type="ECO:0000256" key="5">
    <source>
        <dbReference type="ARBA" id="ARBA00048200"/>
    </source>
</evidence>
<dbReference type="Gene3D" id="3.40.50.720">
    <property type="entry name" value="NAD(P)-binding Rossmann-like Domain"/>
    <property type="match status" value="1"/>
</dbReference>
<evidence type="ECO:0000256" key="4">
    <source>
        <dbReference type="ARBA" id="ARBA00017099"/>
    </source>
</evidence>
<keyword evidence="9" id="KW-1185">Reference proteome</keyword>
<sequence>MKILVIGKSGQLASELINLDIDDDVISLGRDDFDIFSKDSIQMHVARVKPDVIVNASAYTAVDKAESDVKAAYALNEKAVADLASVAKQLNTRFIHVSTDFVFNGSTNTAYIPDDDADPAGVYGASKLAGENAVRSIYPENSAIIRTSWVYSSYGNNFVKTMLRLLEEKEELGVVVDQIGCPTYARGLAEFIVALVKEGDLRMIYHWSDLGVASWYDFAVAIQELGYEQGLLSKKIPINPIASAQYPTPAKRPVFSLLNSNSSNNVLKSVHWIDNLKRCFERSSFQETDFVQ</sequence>
<dbReference type="Gene3D" id="3.90.25.10">
    <property type="entry name" value="UDP-galactose 4-epimerase, domain 1"/>
    <property type="match status" value="1"/>
</dbReference>
<evidence type="ECO:0000256" key="3">
    <source>
        <dbReference type="ARBA" id="ARBA00012929"/>
    </source>
</evidence>
<comment type="function">
    <text evidence="6">Catalyzes the reduction of dTDP-6-deoxy-L-lyxo-4-hexulose to yield dTDP-L-rhamnose.</text>
</comment>
<gene>
    <name evidence="8" type="primary">rfbD_1</name>
    <name evidence="8" type="ORF">GCM10022277_01820</name>
</gene>
<evidence type="ECO:0000313" key="8">
    <source>
        <dbReference type="EMBL" id="GAA3910845.1"/>
    </source>
</evidence>
<evidence type="ECO:0000256" key="2">
    <source>
        <dbReference type="ARBA" id="ARBA00010944"/>
    </source>
</evidence>
<protein>
    <recommendedName>
        <fullName evidence="4 6">dTDP-4-dehydrorhamnose reductase</fullName>
        <ecNumber evidence="3 6">1.1.1.133</ecNumber>
    </recommendedName>
</protein>
<keyword evidence="6" id="KW-0560">Oxidoreductase</keyword>
<dbReference type="InterPro" id="IPR029903">
    <property type="entry name" value="RmlD-like-bd"/>
</dbReference>
<dbReference type="InterPro" id="IPR036291">
    <property type="entry name" value="NAD(P)-bd_dom_sf"/>
</dbReference>
<comment type="pathway">
    <text evidence="1 6">Carbohydrate biosynthesis; dTDP-L-rhamnose biosynthesis.</text>
</comment>
<feature type="domain" description="RmlD-like substrate binding" evidence="7">
    <location>
        <begin position="1"/>
        <end position="282"/>
    </location>
</feature>
<dbReference type="NCBIfam" id="TIGR01214">
    <property type="entry name" value="rmlD"/>
    <property type="match status" value="1"/>
</dbReference>
<dbReference type="CDD" id="cd05254">
    <property type="entry name" value="dTDP_HR_like_SDR_e"/>
    <property type="match status" value="1"/>
</dbReference>
<evidence type="ECO:0000256" key="1">
    <source>
        <dbReference type="ARBA" id="ARBA00004781"/>
    </source>
</evidence>
<dbReference type="EC" id="1.1.1.133" evidence="3 6"/>
<comment type="catalytic activity">
    <reaction evidence="5 6">
        <text>dTDP-beta-L-rhamnose + NADP(+) = dTDP-4-dehydro-beta-L-rhamnose + NADPH + H(+)</text>
        <dbReference type="Rhea" id="RHEA:21796"/>
        <dbReference type="ChEBI" id="CHEBI:15378"/>
        <dbReference type="ChEBI" id="CHEBI:57510"/>
        <dbReference type="ChEBI" id="CHEBI:57783"/>
        <dbReference type="ChEBI" id="CHEBI:58349"/>
        <dbReference type="ChEBI" id="CHEBI:62830"/>
        <dbReference type="EC" id="1.1.1.133"/>
    </reaction>
</comment>
<name>A0ABP7M2R1_9GAMM</name>
<evidence type="ECO:0000256" key="6">
    <source>
        <dbReference type="RuleBase" id="RU364082"/>
    </source>
</evidence>
<accession>A0ABP7M2R1</accession>
<dbReference type="InterPro" id="IPR005913">
    <property type="entry name" value="dTDP_dehydrorham_reduct"/>
</dbReference>
<reference evidence="9" key="1">
    <citation type="journal article" date="2019" name="Int. J. Syst. Evol. Microbiol.">
        <title>The Global Catalogue of Microorganisms (GCM) 10K type strain sequencing project: providing services to taxonomists for standard genome sequencing and annotation.</title>
        <authorList>
            <consortium name="The Broad Institute Genomics Platform"/>
            <consortium name="The Broad Institute Genome Sequencing Center for Infectious Disease"/>
            <person name="Wu L."/>
            <person name="Ma J."/>
        </authorList>
    </citation>
    <scope>NUCLEOTIDE SEQUENCE [LARGE SCALE GENOMIC DNA]</scope>
    <source>
        <strain evidence="9">JCM 17551</strain>
    </source>
</reference>
<dbReference type="PANTHER" id="PTHR10491">
    <property type="entry name" value="DTDP-4-DEHYDRORHAMNOSE REDUCTASE"/>
    <property type="match status" value="1"/>
</dbReference>
<dbReference type="Pfam" id="PF04321">
    <property type="entry name" value="RmlD_sub_bind"/>
    <property type="match status" value="1"/>
</dbReference>
<dbReference type="RefSeq" id="WP_344794512.1">
    <property type="nucleotide sequence ID" value="NZ_BAABBN010000003.1"/>
</dbReference>
<dbReference type="EMBL" id="BAABBN010000003">
    <property type="protein sequence ID" value="GAA3910845.1"/>
    <property type="molecule type" value="Genomic_DNA"/>
</dbReference>
<keyword evidence="6" id="KW-0521">NADP</keyword>
<comment type="cofactor">
    <cofactor evidence="6">
        <name>Mg(2+)</name>
        <dbReference type="ChEBI" id="CHEBI:18420"/>
    </cofactor>
    <text evidence="6">Binds 1 Mg(2+) ion per monomer.</text>
</comment>
<comment type="caution">
    <text evidence="8">The sequence shown here is derived from an EMBL/GenBank/DDBJ whole genome shotgun (WGS) entry which is preliminary data.</text>
</comment>
<proteinExistence type="inferred from homology"/>
<dbReference type="Proteomes" id="UP001501565">
    <property type="component" value="Unassembled WGS sequence"/>
</dbReference>
<organism evidence="8 9">
    <name type="scientific">Litoribacillus peritrichatus</name>
    <dbReference type="NCBI Taxonomy" id="718191"/>
    <lineage>
        <taxon>Bacteria</taxon>
        <taxon>Pseudomonadati</taxon>
        <taxon>Pseudomonadota</taxon>
        <taxon>Gammaproteobacteria</taxon>
        <taxon>Oceanospirillales</taxon>
        <taxon>Oceanospirillaceae</taxon>
        <taxon>Litoribacillus</taxon>
    </lineage>
</organism>
<evidence type="ECO:0000313" key="9">
    <source>
        <dbReference type="Proteomes" id="UP001501565"/>
    </source>
</evidence>
<dbReference type="SUPFAM" id="SSF51735">
    <property type="entry name" value="NAD(P)-binding Rossmann-fold domains"/>
    <property type="match status" value="1"/>
</dbReference>
<dbReference type="PANTHER" id="PTHR10491:SF4">
    <property type="entry name" value="METHIONINE ADENOSYLTRANSFERASE 2 SUBUNIT BETA"/>
    <property type="match status" value="1"/>
</dbReference>
<comment type="similarity">
    <text evidence="2 6">Belongs to the dTDP-4-dehydrorhamnose reductase family.</text>
</comment>